<evidence type="ECO:0000256" key="1">
    <source>
        <dbReference type="ARBA" id="ARBA00022692"/>
    </source>
</evidence>
<evidence type="ECO:0000256" key="2">
    <source>
        <dbReference type="ARBA" id="ARBA00022824"/>
    </source>
</evidence>
<dbReference type="EMBL" id="GFDL01003047">
    <property type="protein sequence ID" value="JAV31998.1"/>
    <property type="molecule type" value="Transcribed_RNA"/>
</dbReference>
<keyword evidence="5" id="KW-0968">Cytoplasmic vesicle</keyword>
<evidence type="ECO:0000313" key="8">
    <source>
        <dbReference type="EMBL" id="JAV31998.1"/>
    </source>
</evidence>
<protein>
    <submittedName>
        <fullName evidence="8">Uncharacterized protein</fullName>
    </submittedName>
</protein>
<dbReference type="InterPro" id="IPR019013">
    <property type="entry name" value="Vma21"/>
</dbReference>
<keyword evidence="2" id="KW-0256">Endoplasmic reticulum</keyword>
<evidence type="ECO:0000256" key="4">
    <source>
        <dbReference type="ARBA" id="ARBA00023136"/>
    </source>
</evidence>
<dbReference type="Pfam" id="PF09446">
    <property type="entry name" value="VMA21"/>
    <property type="match status" value="1"/>
</dbReference>
<keyword evidence="4 7" id="KW-0472">Membrane</keyword>
<dbReference type="GO" id="GO:0070072">
    <property type="term" value="P:vacuolar proton-transporting V-type ATPase complex assembly"/>
    <property type="evidence" value="ECO:0007669"/>
    <property type="project" value="InterPro"/>
</dbReference>
<evidence type="ECO:0000256" key="5">
    <source>
        <dbReference type="ARBA" id="ARBA00023329"/>
    </source>
</evidence>
<proteinExistence type="predicted"/>
<feature type="compositionally biased region" description="Polar residues" evidence="6">
    <location>
        <begin position="10"/>
        <end position="28"/>
    </location>
</feature>
<evidence type="ECO:0000256" key="3">
    <source>
        <dbReference type="ARBA" id="ARBA00022989"/>
    </source>
</evidence>
<keyword evidence="3 7" id="KW-1133">Transmembrane helix</keyword>
<reference evidence="8" key="1">
    <citation type="submission" date="2017-01" db="EMBL/GenBank/DDBJ databases">
        <title>A deep insight into the sialotranscriptome of adult male and female Cluex tarsalis mosquitoes.</title>
        <authorList>
            <person name="Ribeiro J.M."/>
            <person name="Moreira F."/>
            <person name="Bernard K.A."/>
            <person name="Calvo E."/>
        </authorList>
    </citation>
    <scope>NUCLEOTIDE SEQUENCE</scope>
    <source>
        <strain evidence="8">Kern County</strain>
        <tissue evidence="8">Salivary glands</tissue>
    </source>
</reference>
<feature type="region of interest" description="Disordered" evidence="6">
    <location>
        <begin position="1"/>
        <end position="47"/>
    </location>
</feature>
<feature type="region of interest" description="Disordered" evidence="6">
    <location>
        <begin position="127"/>
        <end position="153"/>
    </location>
</feature>
<name>A0A1Q3FWS6_CULTA</name>
<feature type="transmembrane region" description="Helical" evidence="7">
    <location>
        <begin position="58"/>
        <end position="81"/>
    </location>
</feature>
<keyword evidence="1 7" id="KW-0812">Transmembrane</keyword>
<dbReference type="PANTHER" id="PTHR31792">
    <property type="entry name" value="VACUOLAR ATPASE ASSEMBLY INTEGRAL MEMBRANE PROTEIN VMA21"/>
    <property type="match status" value="1"/>
</dbReference>
<sequence length="153" mass="17006">MGRKNKTKAALNSSSDETTLVQESSKPSKQALDEQPQTSEPATSEHPFEIPLHSRQAAFALLWLLVYSFFMFTLPFVAFYGTKHILADHFHVEGFPNTCGSVLAAVLTVNVIIILYALQGFREAEEDDRERKRNAELDATPPAAIGVESKKIK</sequence>
<evidence type="ECO:0000256" key="6">
    <source>
        <dbReference type="SAM" id="MobiDB-lite"/>
    </source>
</evidence>
<organism evidence="8">
    <name type="scientific">Culex tarsalis</name>
    <name type="common">Encephalitis mosquito</name>
    <dbReference type="NCBI Taxonomy" id="7177"/>
    <lineage>
        <taxon>Eukaryota</taxon>
        <taxon>Metazoa</taxon>
        <taxon>Ecdysozoa</taxon>
        <taxon>Arthropoda</taxon>
        <taxon>Hexapoda</taxon>
        <taxon>Insecta</taxon>
        <taxon>Pterygota</taxon>
        <taxon>Neoptera</taxon>
        <taxon>Endopterygota</taxon>
        <taxon>Diptera</taxon>
        <taxon>Nematocera</taxon>
        <taxon>Culicoidea</taxon>
        <taxon>Culicidae</taxon>
        <taxon>Culicinae</taxon>
        <taxon>Culicini</taxon>
        <taxon>Culex</taxon>
        <taxon>Culex</taxon>
    </lineage>
</organism>
<dbReference type="PANTHER" id="PTHR31792:SF3">
    <property type="entry name" value="VACUOLAR ATPASE ASSEMBLY INTEGRAL MEMBRANE PROTEIN VMA21"/>
    <property type="match status" value="1"/>
</dbReference>
<evidence type="ECO:0000256" key="7">
    <source>
        <dbReference type="SAM" id="Phobius"/>
    </source>
</evidence>
<dbReference type="GO" id="GO:0005789">
    <property type="term" value="C:endoplasmic reticulum membrane"/>
    <property type="evidence" value="ECO:0007669"/>
    <property type="project" value="TreeGrafter"/>
</dbReference>
<dbReference type="AlphaFoldDB" id="A0A1Q3FWS6"/>
<accession>A0A1Q3FWS6</accession>
<feature type="transmembrane region" description="Helical" evidence="7">
    <location>
        <begin position="101"/>
        <end position="121"/>
    </location>
</feature>
<dbReference type="GO" id="GO:0031410">
    <property type="term" value="C:cytoplasmic vesicle"/>
    <property type="evidence" value="ECO:0007669"/>
    <property type="project" value="UniProtKB-KW"/>
</dbReference>